<sequence length="776" mass="88669">MDRRSRSTSTSRHHDPYHAVSEVYTKEITHRPIGPASEFPPEILNILREEPRAPHSPPLVRSRENTWTPENFPIVRVPSAQFTDIMTELYDYHEVEKYTRRSMTPEPLHRQQEIVEKAPPPTYHVIPPTPEKNTPRAPGGIPLTSPPEPPKKPLPMYEEYVRMQKENQDNRNNIPIPRPRSRSPLVRSGSDARNNNNEILRHIDSSSSSSDSFVDHEKSKSLSLKSEPRFVAPEPPRSSGAEFVKPEDIGKRYVYSHDVYVDSATGRPFTPGREDMKDKKSCDKLKINVYFKPPHPPVEETYKLDEIEIEKQEDILVSKLRPFENSILSRRPSSQPSVSPLPTIPPADYPSEMEHRRIPTRTTVLRKEHEILTVPLNRSQSVRQSRVSEHSTRRSASRTITERSIPIHLADDKESIDMDEIFPKMPHHQTVTNVHGYPQSRSSTRSHGAASHGAPSHGVGSIDKGDVPRHRPTLPKNLRPESVQSGTPELPLTRGLSKTPSDKDYRLKEDYKVKRPSERSPSFVSSHAPSHKTERTPSEVRIPITVATTKPPQKRESPEELDYGRFQSGKPEQVKELSPTRGISKTPSDKDFQKYNPSKDVHIPYNNPEKERVYQQQLHQEKPKDVHITYNNPEKERAYQQQQLAPKSIPSVRSSYRSQHTSKSQQGSETPELPYTRGLTRTPSDKDVQSVTAQPDKPKEVHVPYNNPEKAYQQAHGPKRVPSGRTHSPSKRTRSPGSKHRPSASHSGPFEEIVHIKERYERDETIRRFFPTTTTV</sequence>
<dbReference type="InParanoid" id="G0MCQ9"/>
<feature type="compositionally biased region" description="Polar residues" evidence="1">
    <location>
        <begin position="519"/>
        <end position="528"/>
    </location>
</feature>
<proteinExistence type="predicted"/>
<dbReference type="AlphaFoldDB" id="G0MCQ9"/>
<feature type="region of interest" description="Disordered" evidence="1">
    <location>
        <begin position="1"/>
        <end position="20"/>
    </location>
</feature>
<reference evidence="3" key="1">
    <citation type="submission" date="2011-07" db="EMBL/GenBank/DDBJ databases">
        <authorList>
            <consortium name="Caenorhabditis brenneri Sequencing and Analysis Consortium"/>
            <person name="Wilson R.K."/>
        </authorList>
    </citation>
    <scope>NUCLEOTIDE SEQUENCE [LARGE SCALE GENOMIC DNA]</scope>
    <source>
        <strain evidence="3">PB2801</strain>
    </source>
</reference>
<dbReference type="Proteomes" id="UP000008068">
    <property type="component" value="Unassembled WGS sequence"/>
</dbReference>
<evidence type="ECO:0000313" key="2">
    <source>
        <dbReference type="EMBL" id="EGT49629.1"/>
    </source>
</evidence>
<feature type="region of interest" description="Disordered" evidence="1">
    <location>
        <begin position="120"/>
        <end position="154"/>
    </location>
</feature>
<dbReference type="OrthoDB" id="5804272at2759"/>
<dbReference type="eggNOG" id="ENOG502QWCT">
    <property type="taxonomic scope" value="Eukaryota"/>
</dbReference>
<feature type="region of interest" description="Disordered" evidence="1">
    <location>
        <begin position="430"/>
        <end position="754"/>
    </location>
</feature>
<feature type="region of interest" description="Disordered" evidence="1">
    <location>
        <begin position="166"/>
        <end position="244"/>
    </location>
</feature>
<feature type="compositionally biased region" description="Polar residues" evidence="1">
    <location>
        <begin position="430"/>
        <end position="446"/>
    </location>
</feature>
<dbReference type="EMBL" id="GL379790">
    <property type="protein sequence ID" value="EGT49629.1"/>
    <property type="molecule type" value="Genomic_DNA"/>
</dbReference>
<dbReference type="PANTHER" id="PTHR10006">
    <property type="entry name" value="MUCIN-1-RELATED"/>
    <property type="match status" value="1"/>
</dbReference>
<dbReference type="OMA" id="RENTWTP"/>
<evidence type="ECO:0000313" key="3">
    <source>
        <dbReference type="Proteomes" id="UP000008068"/>
    </source>
</evidence>
<feature type="compositionally biased region" description="Basic and acidic residues" evidence="1">
    <location>
        <begin position="500"/>
        <end position="518"/>
    </location>
</feature>
<feature type="compositionally biased region" description="Basic residues" evidence="1">
    <location>
        <begin position="728"/>
        <end position="743"/>
    </location>
</feature>
<feature type="compositionally biased region" description="Basic and acidic residues" evidence="1">
    <location>
        <begin position="587"/>
        <end position="638"/>
    </location>
</feature>
<feature type="compositionally biased region" description="Low complexity" evidence="1">
    <location>
        <begin position="328"/>
        <end position="341"/>
    </location>
</feature>
<accession>G0MCQ9</accession>
<feature type="compositionally biased region" description="Pro residues" evidence="1">
    <location>
        <begin position="120"/>
        <end position="130"/>
    </location>
</feature>
<feature type="region of interest" description="Disordered" evidence="1">
    <location>
        <begin position="328"/>
        <end position="358"/>
    </location>
</feature>
<evidence type="ECO:0000256" key="1">
    <source>
        <dbReference type="SAM" id="MobiDB-lite"/>
    </source>
</evidence>
<dbReference type="STRING" id="135651.G0MCQ9"/>
<dbReference type="HOGENOM" id="CLU_378669_0_0_1"/>
<gene>
    <name evidence="2" type="ORF">CAEBREN_00841</name>
</gene>
<dbReference type="PANTHER" id="PTHR10006:SF19">
    <property type="entry name" value="MUCIN-1"/>
    <property type="match status" value="1"/>
</dbReference>
<keyword evidence="3" id="KW-1185">Reference proteome</keyword>
<name>G0MCQ9_CAEBE</name>
<protein>
    <submittedName>
        <fullName evidence="2">Uncharacterized protein</fullName>
    </submittedName>
</protein>
<feature type="region of interest" description="Disordered" evidence="1">
    <location>
        <begin position="375"/>
        <end position="404"/>
    </location>
</feature>
<feature type="compositionally biased region" description="Polar residues" evidence="1">
    <location>
        <begin position="639"/>
        <end position="669"/>
    </location>
</feature>
<organism evidence="3">
    <name type="scientific">Caenorhabditis brenneri</name>
    <name type="common">Nematode worm</name>
    <dbReference type="NCBI Taxonomy" id="135651"/>
    <lineage>
        <taxon>Eukaryota</taxon>
        <taxon>Metazoa</taxon>
        <taxon>Ecdysozoa</taxon>
        <taxon>Nematoda</taxon>
        <taxon>Chromadorea</taxon>
        <taxon>Rhabditida</taxon>
        <taxon>Rhabditina</taxon>
        <taxon>Rhabditomorpha</taxon>
        <taxon>Rhabditoidea</taxon>
        <taxon>Rhabditidae</taxon>
        <taxon>Peloderinae</taxon>
        <taxon>Caenorhabditis</taxon>
    </lineage>
</organism>